<feature type="region of interest" description="Disordered" evidence="1">
    <location>
        <begin position="1"/>
        <end position="45"/>
    </location>
</feature>
<comment type="caution">
    <text evidence="2">The sequence shown here is derived from an EMBL/GenBank/DDBJ whole genome shotgun (WGS) entry which is preliminary data.</text>
</comment>
<organism evidence="2 3">
    <name type="scientific">Plakobranchus ocellatus</name>
    <dbReference type="NCBI Taxonomy" id="259542"/>
    <lineage>
        <taxon>Eukaryota</taxon>
        <taxon>Metazoa</taxon>
        <taxon>Spiralia</taxon>
        <taxon>Lophotrochozoa</taxon>
        <taxon>Mollusca</taxon>
        <taxon>Gastropoda</taxon>
        <taxon>Heterobranchia</taxon>
        <taxon>Euthyneura</taxon>
        <taxon>Panpulmonata</taxon>
        <taxon>Sacoglossa</taxon>
        <taxon>Placobranchoidea</taxon>
        <taxon>Plakobranchidae</taxon>
        <taxon>Plakobranchus</taxon>
    </lineage>
</organism>
<dbReference type="AlphaFoldDB" id="A0AAV3Z3H9"/>
<dbReference type="Proteomes" id="UP000735302">
    <property type="component" value="Unassembled WGS sequence"/>
</dbReference>
<keyword evidence="3" id="KW-1185">Reference proteome</keyword>
<reference evidence="2 3" key="1">
    <citation type="journal article" date="2021" name="Elife">
        <title>Chloroplast acquisition without the gene transfer in kleptoplastic sea slugs, Plakobranchus ocellatus.</title>
        <authorList>
            <person name="Maeda T."/>
            <person name="Takahashi S."/>
            <person name="Yoshida T."/>
            <person name="Shimamura S."/>
            <person name="Takaki Y."/>
            <person name="Nagai Y."/>
            <person name="Toyoda A."/>
            <person name="Suzuki Y."/>
            <person name="Arimoto A."/>
            <person name="Ishii H."/>
            <person name="Satoh N."/>
            <person name="Nishiyama T."/>
            <person name="Hasebe M."/>
            <person name="Maruyama T."/>
            <person name="Minagawa J."/>
            <person name="Obokata J."/>
            <person name="Shigenobu S."/>
        </authorList>
    </citation>
    <scope>NUCLEOTIDE SEQUENCE [LARGE SCALE GENOMIC DNA]</scope>
</reference>
<feature type="compositionally biased region" description="Basic and acidic residues" evidence="1">
    <location>
        <begin position="1031"/>
        <end position="1040"/>
    </location>
</feature>
<sequence>MTLQRPPRAKDLARKMDLVKHEHDTEDEVEGATKGGSYSKSGGGAENVAKVWSYGTSGGRAKNVTKVGSYGTPECGAKNVTKGGDYSTTGGGAENVAKVGSYETSGGGAKNVTKGGDYSTTAGGAENFVKGGVSHKVGNGAEDTTRNGAKNRTGDEADLDRNGVDEHKSNDETAKTNNNINCVSEIDTEGGIKRSENGVANMSGKVGVGTLCSYVSYSGDEKRKVNVNVNNGKSSADEKDANINMELNRNMVRTPGKYSYSGTGTNKSTSLQKNGPFPAKSIGESIRDEIYTDSCEEETRAEMIDVKSQAADALNIWLDAKATGSVYEHSGANMAKHDRANWLMSSESDEPSEIHYVDLKNGQKTIAYSSERPANYSSSEKLQALIEENTERHQGKASTVNSNSSRMKTKNVEMFTAEHCQAEQQKVSDSGLPVRRQDITSMMNGSDHTQPVTHNIRREDQRNDQDYLYECSPEFFAAPKVKFHLGGDEEVDDDTCGEWTCDDPQLMVPKENCPDEKFECPVFDSPQRQVAGRTGAPNLPNNVAVINRTSGMEQGSAEITMTIFDSEANDHKQYVASRSKKKVSIEEPRMRRFDEIEEELRGNSMVWSKPDPVNASIDRVGNNDSRSTKKQHLSPRHLICESPMRYRRRSQLSLSPDIPIDVPLKHRQLENEVRNKSNLEFIKRRVSLQEDQNVDINLNTELYHRQRSTVATPPPCRSFSTPGYYTHGLEGNARYAAPSEQKARRTGLGYAPFSNPGFSFSDLPSNNGNLRITKNTYEKKNLIESDNDRRILSRGEPERQGEESKTLDKSLAVQHSREGSNSSTVIIESDVDEAEIAEYLGNIHPYGRRYGFCPPGSRDLQQQLPDVRREVVSDRTQVTTRDDERVTSAAGDGKTDPSMEPYVPIRRQRISFQERRDDRLWSVRGQDNHAFQATQAEQWDSASQPLSKAPSADSVVSSVSSLVNSDQMNFPAGRIRKDSLAIFNSKLSGGGRGKLRRLSQISLDQLQHVTRKHVEESGDDVSSSGRPSPGRPDKRVRIEDTDQFLDSDRVAGQVKHHKSESHLTELSTTKDREHSEAITHPSEVRAQGGPSQSSGEHGPVLLSSQWSSSILSAWSEKAPAKKNQRWEFLRWSSWIEVKNVFIIIYIRIFKHQFK</sequence>
<feature type="region of interest" description="Disordered" evidence="1">
    <location>
        <begin position="1011"/>
        <end position="1099"/>
    </location>
</feature>
<protein>
    <submittedName>
        <fullName evidence="2">Uspa1</fullName>
    </submittedName>
</protein>
<feature type="compositionally biased region" description="Basic and acidic residues" evidence="1">
    <location>
        <begin position="152"/>
        <end position="174"/>
    </location>
</feature>
<feature type="compositionally biased region" description="Polar residues" evidence="1">
    <location>
        <begin position="260"/>
        <end position="273"/>
    </location>
</feature>
<feature type="region of interest" description="Disordered" evidence="1">
    <location>
        <begin position="788"/>
        <end position="826"/>
    </location>
</feature>
<evidence type="ECO:0000313" key="3">
    <source>
        <dbReference type="Proteomes" id="UP000735302"/>
    </source>
</evidence>
<proteinExistence type="predicted"/>
<feature type="region of interest" description="Disordered" evidence="1">
    <location>
        <begin position="872"/>
        <end position="900"/>
    </location>
</feature>
<feature type="region of interest" description="Disordered" evidence="1">
    <location>
        <begin position="253"/>
        <end position="279"/>
    </location>
</feature>
<feature type="region of interest" description="Disordered" evidence="1">
    <location>
        <begin position="131"/>
        <end position="176"/>
    </location>
</feature>
<accession>A0AAV3Z3H9</accession>
<name>A0AAV3Z3H9_9GAST</name>
<feature type="compositionally biased region" description="Basic and acidic residues" evidence="1">
    <location>
        <begin position="788"/>
        <end position="808"/>
    </location>
</feature>
<gene>
    <name evidence="2" type="ORF">PoB_001545900</name>
</gene>
<evidence type="ECO:0000313" key="2">
    <source>
        <dbReference type="EMBL" id="GFN88953.1"/>
    </source>
</evidence>
<feature type="compositionally biased region" description="Basic and acidic residues" evidence="1">
    <location>
        <begin position="8"/>
        <end position="24"/>
    </location>
</feature>
<feature type="region of interest" description="Disordered" evidence="1">
    <location>
        <begin position="611"/>
        <end position="633"/>
    </location>
</feature>
<evidence type="ECO:0000256" key="1">
    <source>
        <dbReference type="SAM" id="MobiDB-lite"/>
    </source>
</evidence>
<feature type="compositionally biased region" description="Basic and acidic residues" evidence="1">
    <location>
        <begin position="1060"/>
        <end position="1077"/>
    </location>
</feature>
<dbReference type="EMBL" id="BLXT01001882">
    <property type="protein sequence ID" value="GFN88953.1"/>
    <property type="molecule type" value="Genomic_DNA"/>
</dbReference>